<dbReference type="SUPFAM" id="SSF48264">
    <property type="entry name" value="Cytochrome P450"/>
    <property type="match status" value="1"/>
</dbReference>
<evidence type="ECO:0000256" key="6">
    <source>
        <dbReference type="SAM" id="SignalP"/>
    </source>
</evidence>
<dbReference type="InterPro" id="IPR001128">
    <property type="entry name" value="Cyt_P450"/>
</dbReference>
<keyword evidence="5" id="KW-0349">Heme</keyword>
<dbReference type="GO" id="GO:0004497">
    <property type="term" value="F:monooxygenase activity"/>
    <property type="evidence" value="ECO:0007669"/>
    <property type="project" value="UniProtKB-KW"/>
</dbReference>
<dbReference type="InterPro" id="IPR050121">
    <property type="entry name" value="Cytochrome_P450_monoxygenase"/>
</dbReference>
<evidence type="ECO:0008006" key="9">
    <source>
        <dbReference type="Google" id="ProtNLM"/>
    </source>
</evidence>
<comment type="cofactor">
    <cofactor evidence="1">
        <name>heme</name>
        <dbReference type="ChEBI" id="CHEBI:30413"/>
    </cofactor>
</comment>
<dbReference type="InterPro" id="IPR017972">
    <property type="entry name" value="Cyt_P450_CS"/>
</dbReference>
<evidence type="ECO:0000313" key="7">
    <source>
        <dbReference type="EMBL" id="ERF74615.1"/>
    </source>
</evidence>
<keyword evidence="5" id="KW-0503">Monooxygenase</keyword>
<evidence type="ECO:0000256" key="4">
    <source>
        <dbReference type="ARBA" id="ARBA00023004"/>
    </source>
</evidence>
<keyword evidence="6" id="KW-0732">Signal</keyword>
<dbReference type="OMA" id="GNIRRIQ"/>
<evidence type="ECO:0000256" key="5">
    <source>
        <dbReference type="RuleBase" id="RU000461"/>
    </source>
</evidence>
<gene>
    <name evidence="7" type="ORF">EPUS_00745</name>
</gene>
<evidence type="ECO:0000256" key="1">
    <source>
        <dbReference type="ARBA" id="ARBA00001971"/>
    </source>
</evidence>
<keyword evidence="8" id="KW-1185">Reference proteome</keyword>
<dbReference type="OrthoDB" id="1470350at2759"/>
<comment type="similarity">
    <text evidence="5">Belongs to the cytochrome P450 family.</text>
</comment>
<sequence length="585" mass="65901">MANSILLLLLLLPLTFALHNLFCLFLNYRIARKIGIPVIVLPASPDNPVWMLTSGPVLSIVKAIFGDCSVTKYGQIGWEYHEKYRVHVKHGDAVVLVTPAHNWVYVCNAEAFNDIFQRRNAFARPPEMLAMLDVFGPNISTVISLTSSVDGPWLTTNEANGADWQRHRKITSTPFNEQNSHLVWAKALRQADEVLQFWKSLGTPIRRIAKDTRTLSLHVLSEAGFGKSYSFRKSTEAPKPGHVFNYRDSLALILENIFLILIFGPKFLTNQFLPKSWTRIGQATLDFKFHMVEMVEEEKRLIAEGKPGGGNIINSLIRASEEMTKSARTDGSGFKGLTEDEIYGNIFVYNFAGHDTMAITLNWALYLLAAHPEIQDWVSEECNAVIQYDQSSTWTYDEVYPKLNRCLAVLLETLRLWDPLIGIAKSTGSTPQPLTLNGRVTTIPARTRVILNINAIHTHPKYWGSDSLTWRPQRWILLSNPATESTPSNTSPLAHEYLYTPPRGAYVPWSDGARVCPGKKFGQVEFVAAMGVLFRRHRVEVVPESGESMKEARERVMGVVLDSHITLLLQMRKPDSVGLRWVESG</sequence>
<keyword evidence="3 5" id="KW-0560">Oxidoreductase</keyword>
<dbReference type="CDD" id="cd11070">
    <property type="entry name" value="CYP56-like"/>
    <property type="match status" value="1"/>
</dbReference>
<dbReference type="eggNOG" id="KOG0157">
    <property type="taxonomic scope" value="Eukaryota"/>
</dbReference>
<feature type="chain" id="PRO_5004612258" description="Cytochrome P450" evidence="6">
    <location>
        <begin position="18"/>
        <end position="585"/>
    </location>
</feature>
<dbReference type="GO" id="GO:0016705">
    <property type="term" value="F:oxidoreductase activity, acting on paired donors, with incorporation or reduction of molecular oxygen"/>
    <property type="evidence" value="ECO:0007669"/>
    <property type="project" value="InterPro"/>
</dbReference>
<proteinExistence type="inferred from homology"/>
<dbReference type="PANTHER" id="PTHR24305">
    <property type="entry name" value="CYTOCHROME P450"/>
    <property type="match status" value="1"/>
</dbReference>
<dbReference type="GO" id="GO:0005506">
    <property type="term" value="F:iron ion binding"/>
    <property type="evidence" value="ECO:0007669"/>
    <property type="project" value="InterPro"/>
</dbReference>
<dbReference type="GO" id="GO:0020037">
    <property type="term" value="F:heme binding"/>
    <property type="evidence" value="ECO:0007669"/>
    <property type="project" value="InterPro"/>
</dbReference>
<dbReference type="PANTHER" id="PTHR24305:SF223">
    <property type="entry name" value="CYTOCHROME P450-DIT2"/>
    <property type="match status" value="1"/>
</dbReference>
<accession>U1HVA7</accession>
<dbReference type="PRINTS" id="PR00385">
    <property type="entry name" value="P450"/>
</dbReference>
<dbReference type="AlphaFoldDB" id="U1HVA7"/>
<evidence type="ECO:0000313" key="8">
    <source>
        <dbReference type="Proteomes" id="UP000019373"/>
    </source>
</evidence>
<keyword evidence="2 5" id="KW-0479">Metal-binding</keyword>
<dbReference type="Pfam" id="PF00067">
    <property type="entry name" value="p450"/>
    <property type="match status" value="1"/>
</dbReference>
<keyword evidence="4 5" id="KW-0408">Iron</keyword>
<dbReference type="InterPro" id="IPR036396">
    <property type="entry name" value="Cyt_P450_sf"/>
</dbReference>
<feature type="signal peptide" evidence="6">
    <location>
        <begin position="1"/>
        <end position="17"/>
    </location>
</feature>
<dbReference type="HOGENOM" id="CLU_001570_25_2_1"/>
<evidence type="ECO:0000256" key="3">
    <source>
        <dbReference type="ARBA" id="ARBA00023002"/>
    </source>
</evidence>
<dbReference type="Proteomes" id="UP000019373">
    <property type="component" value="Unassembled WGS sequence"/>
</dbReference>
<dbReference type="PROSITE" id="PS00086">
    <property type="entry name" value="CYTOCHROME_P450"/>
    <property type="match status" value="1"/>
</dbReference>
<dbReference type="EMBL" id="KE720872">
    <property type="protein sequence ID" value="ERF74615.1"/>
    <property type="molecule type" value="Genomic_DNA"/>
</dbReference>
<reference evidence="8" key="1">
    <citation type="journal article" date="2014" name="BMC Genomics">
        <title>Genome characteristics reveal the impact of lichenization on lichen-forming fungus Endocarpon pusillum Hedwig (Verrucariales, Ascomycota).</title>
        <authorList>
            <person name="Wang Y.-Y."/>
            <person name="Liu B."/>
            <person name="Zhang X.-Y."/>
            <person name="Zhou Q.-M."/>
            <person name="Zhang T."/>
            <person name="Li H."/>
            <person name="Yu Y.-F."/>
            <person name="Zhang X.-L."/>
            <person name="Hao X.-Y."/>
            <person name="Wang M."/>
            <person name="Wang L."/>
            <person name="Wei J.-C."/>
        </authorList>
    </citation>
    <scope>NUCLEOTIDE SEQUENCE [LARGE SCALE GENOMIC DNA]</scope>
    <source>
        <strain evidence="8">Z07020 / HMAS-L-300199</strain>
    </source>
</reference>
<dbReference type="RefSeq" id="XP_007799716.1">
    <property type="nucleotide sequence ID" value="XM_007801525.1"/>
</dbReference>
<dbReference type="Gene3D" id="1.10.630.10">
    <property type="entry name" value="Cytochrome P450"/>
    <property type="match status" value="1"/>
</dbReference>
<name>U1HVA7_ENDPU</name>
<evidence type="ECO:0000256" key="2">
    <source>
        <dbReference type="ARBA" id="ARBA00022723"/>
    </source>
</evidence>
<protein>
    <recommendedName>
        <fullName evidence="9">Cytochrome P450</fullName>
    </recommendedName>
</protein>
<dbReference type="GeneID" id="19235806"/>
<organism evidence="7 8">
    <name type="scientific">Endocarpon pusillum (strain Z07020 / HMAS-L-300199)</name>
    <name type="common">Lichen-forming fungus</name>
    <dbReference type="NCBI Taxonomy" id="1263415"/>
    <lineage>
        <taxon>Eukaryota</taxon>
        <taxon>Fungi</taxon>
        <taxon>Dikarya</taxon>
        <taxon>Ascomycota</taxon>
        <taxon>Pezizomycotina</taxon>
        <taxon>Eurotiomycetes</taxon>
        <taxon>Chaetothyriomycetidae</taxon>
        <taxon>Verrucariales</taxon>
        <taxon>Verrucariaceae</taxon>
        <taxon>Endocarpon</taxon>
    </lineage>
</organism>